<keyword evidence="3" id="KW-1185">Reference proteome</keyword>
<evidence type="ECO:0000256" key="1">
    <source>
        <dbReference type="SAM" id="MobiDB-lite"/>
    </source>
</evidence>
<feature type="compositionally biased region" description="Basic and acidic residues" evidence="1">
    <location>
        <begin position="54"/>
        <end position="66"/>
    </location>
</feature>
<feature type="region of interest" description="Disordered" evidence="1">
    <location>
        <begin position="44"/>
        <end position="88"/>
    </location>
</feature>
<evidence type="ECO:0000313" key="2">
    <source>
        <dbReference type="EMBL" id="KAF9066415.1"/>
    </source>
</evidence>
<proteinExistence type="predicted"/>
<dbReference type="Proteomes" id="UP000772434">
    <property type="component" value="Unassembled WGS sequence"/>
</dbReference>
<gene>
    <name evidence="2" type="ORF">BDP27DRAFT_1365603</name>
</gene>
<protein>
    <submittedName>
        <fullName evidence="2">Uncharacterized protein</fullName>
    </submittedName>
</protein>
<reference evidence="2" key="1">
    <citation type="submission" date="2020-11" db="EMBL/GenBank/DDBJ databases">
        <authorList>
            <consortium name="DOE Joint Genome Institute"/>
            <person name="Ahrendt S."/>
            <person name="Riley R."/>
            <person name="Andreopoulos W."/>
            <person name="Labutti K."/>
            <person name="Pangilinan J."/>
            <person name="Ruiz-Duenas F.J."/>
            <person name="Barrasa J.M."/>
            <person name="Sanchez-Garcia M."/>
            <person name="Camarero S."/>
            <person name="Miyauchi S."/>
            <person name="Serrano A."/>
            <person name="Linde D."/>
            <person name="Babiker R."/>
            <person name="Drula E."/>
            <person name="Ayuso-Fernandez I."/>
            <person name="Pacheco R."/>
            <person name="Padilla G."/>
            <person name="Ferreira P."/>
            <person name="Barriuso J."/>
            <person name="Kellner H."/>
            <person name="Castanera R."/>
            <person name="Alfaro M."/>
            <person name="Ramirez L."/>
            <person name="Pisabarro A.G."/>
            <person name="Kuo A."/>
            <person name="Tritt A."/>
            <person name="Lipzen A."/>
            <person name="He G."/>
            <person name="Yan M."/>
            <person name="Ng V."/>
            <person name="Cullen D."/>
            <person name="Martin F."/>
            <person name="Rosso M.-N."/>
            <person name="Henrissat B."/>
            <person name="Hibbett D."/>
            <person name="Martinez A.T."/>
            <person name="Grigoriev I.V."/>
        </authorList>
    </citation>
    <scope>NUCLEOTIDE SEQUENCE</scope>
    <source>
        <strain evidence="2">AH 40177</strain>
    </source>
</reference>
<comment type="caution">
    <text evidence="2">The sequence shown here is derived from an EMBL/GenBank/DDBJ whole genome shotgun (WGS) entry which is preliminary data.</text>
</comment>
<evidence type="ECO:0000313" key="3">
    <source>
        <dbReference type="Proteomes" id="UP000772434"/>
    </source>
</evidence>
<dbReference type="EMBL" id="JADNRY010000087">
    <property type="protein sequence ID" value="KAF9066415.1"/>
    <property type="molecule type" value="Genomic_DNA"/>
</dbReference>
<accession>A0A9P5PQS6</accession>
<sequence length="251" mass="27374">MPAAFEVDEVEPDEDLPMAILAHAPHRFMTRVVTQKQNIVLGEPSSSLQVGLPHDFHTPESSEDKASGGSDFKPRKALSVNSDGEDELSIASSNNELVKSVEGCRSTKGRRSVVLDGVYPPPLKMTAQRTGPPPCNHIMDPPLKDAFLITQNSMPDHKCLNKLFKTLMGFCSDAVAAGVDSEEYQTLVLDFTGNSDFQANPSIHKIFPAGPSQEFKHPFKITPSWGLKSHLSFLGKVPVVNVGSYSYSFTC</sequence>
<name>A0A9P5PQS6_9AGAR</name>
<dbReference type="AlphaFoldDB" id="A0A9P5PQS6"/>
<organism evidence="2 3">
    <name type="scientific">Rhodocollybia butyracea</name>
    <dbReference type="NCBI Taxonomy" id="206335"/>
    <lineage>
        <taxon>Eukaryota</taxon>
        <taxon>Fungi</taxon>
        <taxon>Dikarya</taxon>
        <taxon>Basidiomycota</taxon>
        <taxon>Agaricomycotina</taxon>
        <taxon>Agaricomycetes</taxon>
        <taxon>Agaricomycetidae</taxon>
        <taxon>Agaricales</taxon>
        <taxon>Marasmiineae</taxon>
        <taxon>Omphalotaceae</taxon>
        <taxon>Rhodocollybia</taxon>
    </lineage>
</organism>